<dbReference type="EMBL" id="JAHZST010000009">
    <property type="protein sequence ID" value="MBW8184763.1"/>
    <property type="molecule type" value="Genomic_DNA"/>
</dbReference>
<evidence type="ECO:0000259" key="18">
    <source>
        <dbReference type="Pfam" id="PF02896"/>
    </source>
</evidence>
<dbReference type="InterPro" id="IPR040442">
    <property type="entry name" value="Pyrv_kinase-like_dom_sf"/>
</dbReference>
<comment type="cofactor">
    <cofactor evidence="2 16">
        <name>Mg(2+)</name>
        <dbReference type="ChEBI" id="CHEBI:18420"/>
    </cofactor>
</comment>
<keyword evidence="21" id="KW-1185">Reference proteome</keyword>
<dbReference type="InterPro" id="IPR036618">
    <property type="entry name" value="PtsI_HPr-bd_sf"/>
</dbReference>
<dbReference type="GO" id="GO:0008965">
    <property type="term" value="F:phosphoenolpyruvate-protein phosphotransferase activity"/>
    <property type="evidence" value="ECO:0007669"/>
    <property type="project" value="UniProtKB-EC"/>
</dbReference>
<reference evidence="20 21" key="1">
    <citation type="submission" date="2021-07" db="EMBL/GenBank/DDBJ databases">
        <title>Shewanella sp. nov, isolated from SCS.</title>
        <authorList>
            <person name="Cao W.R."/>
        </authorList>
    </citation>
    <scope>NUCLEOTIDE SEQUENCE [LARGE SCALE GENOMIC DNA]</scope>
    <source>
        <strain evidence="20 21">NR704-98</strain>
    </source>
</reference>
<dbReference type="RefSeq" id="WP_220110241.1">
    <property type="nucleotide sequence ID" value="NZ_JAHZST010000009.1"/>
</dbReference>
<dbReference type="InterPro" id="IPR008279">
    <property type="entry name" value="PEP-util_enz_mobile_dom"/>
</dbReference>
<gene>
    <name evidence="20" type="primary">ptsP</name>
    <name evidence="20" type="ORF">K0625_13895</name>
</gene>
<dbReference type="Gene3D" id="3.50.30.10">
    <property type="entry name" value="Phosphohistidine domain"/>
    <property type="match status" value="1"/>
</dbReference>
<dbReference type="PROSITE" id="PS00742">
    <property type="entry name" value="PEP_ENZYMES_2"/>
    <property type="match status" value="1"/>
</dbReference>
<feature type="domain" description="Phosphotransferase system enzyme I N-terminal" evidence="19">
    <location>
        <begin position="5"/>
        <end position="125"/>
    </location>
</feature>
<feature type="domain" description="PEP-utilising enzyme mobile" evidence="17">
    <location>
        <begin position="152"/>
        <end position="223"/>
    </location>
</feature>
<evidence type="ECO:0000256" key="13">
    <source>
        <dbReference type="ARBA" id="ARBA00022777"/>
    </source>
</evidence>
<evidence type="ECO:0000256" key="12">
    <source>
        <dbReference type="ARBA" id="ARBA00022723"/>
    </source>
</evidence>
<comment type="caution">
    <text evidence="20">The sequence shown here is derived from an EMBL/GenBank/DDBJ whole genome shotgun (WGS) entry which is preliminary data.</text>
</comment>
<dbReference type="NCBIfam" id="TIGR01417">
    <property type="entry name" value="PTS_I_fam"/>
    <property type="match status" value="1"/>
</dbReference>
<evidence type="ECO:0000256" key="1">
    <source>
        <dbReference type="ARBA" id="ARBA00000683"/>
    </source>
</evidence>
<accession>A0ABS7E4Z0</accession>
<evidence type="ECO:0000313" key="20">
    <source>
        <dbReference type="EMBL" id="MBW8184763.1"/>
    </source>
</evidence>
<keyword evidence="10 16" id="KW-0808">Transferase</keyword>
<dbReference type="InterPro" id="IPR023151">
    <property type="entry name" value="PEP_util_CS"/>
</dbReference>
<keyword evidence="12 16" id="KW-0479">Metal-binding</keyword>
<evidence type="ECO:0000256" key="4">
    <source>
        <dbReference type="ARBA" id="ARBA00007837"/>
    </source>
</evidence>
<evidence type="ECO:0000256" key="7">
    <source>
        <dbReference type="ARBA" id="ARBA00022448"/>
    </source>
</evidence>
<evidence type="ECO:0000256" key="10">
    <source>
        <dbReference type="ARBA" id="ARBA00022679"/>
    </source>
</evidence>
<keyword evidence="13 16" id="KW-0418">Kinase</keyword>
<evidence type="ECO:0000256" key="16">
    <source>
        <dbReference type="PIRNR" id="PIRNR000732"/>
    </source>
</evidence>
<evidence type="ECO:0000256" key="8">
    <source>
        <dbReference type="ARBA" id="ARBA00022490"/>
    </source>
</evidence>
<comment type="function">
    <text evidence="16">General (non sugar-specific) component of the phosphoenolpyruvate-dependent sugar phosphotransferase system (sugar PTS). This major carbohydrate active-transport system catalyzes the phosphorylation of incoming sugar substrates concomitantly with their translocation across the cell membrane. Enzyme I transfers the phosphoryl group from phosphoenolpyruvate (PEP) to the phosphoryl carrier protein (HPr).</text>
</comment>
<dbReference type="Gene3D" id="1.10.274.10">
    <property type="entry name" value="PtsI, HPr-binding domain"/>
    <property type="match status" value="1"/>
</dbReference>
<dbReference type="InterPro" id="IPR024692">
    <property type="entry name" value="PTS_EI"/>
</dbReference>
<keyword evidence="8 16" id="KW-0963">Cytoplasm</keyword>
<evidence type="ECO:0000256" key="3">
    <source>
        <dbReference type="ARBA" id="ARBA00004496"/>
    </source>
</evidence>
<dbReference type="SUPFAM" id="SSF47831">
    <property type="entry name" value="Enzyme I of the PEP:sugar phosphotransferase system HPr-binding (sub)domain"/>
    <property type="match status" value="1"/>
</dbReference>
<dbReference type="Proteomes" id="UP001195963">
    <property type="component" value="Unassembled WGS sequence"/>
</dbReference>
<sequence>MSTPGIVVSSGIAFGHARILKQHDNDLDYRLLPIDEIPSEQAKLKDAIHQLVQHLNVGLGKLEPDSEHYLLIEADIMFLEDEELIKQLLNTIEAQQFAACVAVERVFAQQVNLLKAMEDPYLANRAQDVHCLSNRLISAIHGSISHDLENLTKPTILLANDLTPAEFALLPLENIVGIVLKTGGLTSHTAILARSAGIPALLSCEFDNVIQNNQALALDALSGQLHISPIESELKALKKLKADDLAHKQKLQKFKKLPAQTLDNQQIQLMANVGSLSDFTHLSEVGADGVGLFRTEFMLMNVSTMPTEDVQYGLYCDAVQLLNGKTLTIRTLDIGADKELPCLSLPSEDNPALGVRGTRYFLQHPHLLKTQLKAVLRAANHGSIRLMFPMINQVEELDQLFNLISECQQELDNEERGFGELSYGIVVETPAAVMNLASMLPRLQFVSIGTNDLTQYAMAADRTNPRLTKLFPSLSPAILTLIKMTLDESKKHNIPVSVCGELASNPNVAPILIGMGIAELSVNVNSLLELKAALSKHDLSTYQRWGVEALKLQRIEALNHYVSHCS</sequence>
<protein>
    <recommendedName>
        <fullName evidence="6 16">Phosphoenolpyruvate-protein phosphotransferase</fullName>
        <ecNumber evidence="5 16">2.7.3.9</ecNumber>
    </recommendedName>
    <alternativeName>
        <fullName evidence="15 16">Phosphotransferase system, enzyme I</fullName>
    </alternativeName>
</protein>
<dbReference type="InterPro" id="IPR008731">
    <property type="entry name" value="PTS_EIN"/>
</dbReference>
<evidence type="ECO:0000256" key="2">
    <source>
        <dbReference type="ARBA" id="ARBA00001946"/>
    </source>
</evidence>
<dbReference type="EC" id="2.7.3.9" evidence="5 16"/>
<feature type="domain" description="PEP-utilising enzyme C-terminal" evidence="18">
    <location>
        <begin position="249"/>
        <end position="537"/>
    </location>
</feature>
<dbReference type="PANTHER" id="PTHR46244">
    <property type="entry name" value="PHOSPHOENOLPYRUVATE-PROTEIN PHOSPHOTRANSFERASE"/>
    <property type="match status" value="1"/>
</dbReference>
<dbReference type="SUPFAM" id="SSF51621">
    <property type="entry name" value="Phosphoenolpyruvate/pyruvate domain"/>
    <property type="match status" value="1"/>
</dbReference>
<keyword evidence="11 16" id="KW-0598">Phosphotransferase system</keyword>
<dbReference type="InterPro" id="IPR000121">
    <property type="entry name" value="PEP_util_C"/>
</dbReference>
<dbReference type="InterPro" id="IPR050499">
    <property type="entry name" value="PEP-utilizing_PTS_enzyme"/>
</dbReference>
<keyword evidence="9 16" id="KW-0762">Sugar transport</keyword>
<comment type="similarity">
    <text evidence="4 16">Belongs to the PEP-utilizing enzyme family.</text>
</comment>
<dbReference type="PRINTS" id="PR01736">
    <property type="entry name" value="PHPHTRNFRASE"/>
</dbReference>
<dbReference type="PROSITE" id="PS00370">
    <property type="entry name" value="PEP_ENZYMES_PHOS_SITE"/>
    <property type="match status" value="1"/>
</dbReference>
<evidence type="ECO:0000313" key="21">
    <source>
        <dbReference type="Proteomes" id="UP001195963"/>
    </source>
</evidence>
<dbReference type="Pfam" id="PF00391">
    <property type="entry name" value="PEP-utilizers"/>
    <property type="match status" value="1"/>
</dbReference>
<comment type="catalytic activity">
    <reaction evidence="1 16">
        <text>L-histidyl-[protein] + phosphoenolpyruvate = N(pros)-phospho-L-histidyl-[protein] + pyruvate</text>
        <dbReference type="Rhea" id="RHEA:23880"/>
        <dbReference type="Rhea" id="RHEA-COMP:9745"/>
        <dbReference type="Rhea" id="RHEA-COMP:9746"/>
        <dbReference type="ChEBI" id="CHEBI:15361"/>
        <dbReference type="ChEBI" id="CHEBI:29979"/>
        <dbReference type="ChEBI" id="CHEBI:58702"/>
        <dbReference type="ChEBI" id="CHEBI:64837"/>
        <dbReference type="EC" id="2.7.3.9"/>
    </reaction>
</comment>
<proteinExistence type="inferred from homology"/>
<evidence type="ECO:0000259" key="17">
    <source>
        <dbReference type="Pfam" id="PF00391"/>
    </source>
</evidence>
<name>A0ABS7E4Z0_9GAMM</name>
<dbReference type="InterPro" id="IPR018274">
    <property type="entry name" value="PEP_util_AS"/>
</dbReference>
<keyword evidence="7 16" id="KW-0813">Transport</keyword>
<evidence type="ECO:0000259" key="19">
    <source>
        <dbReference type="Pfam" id="PF05524"/>
    </source>
</evidence>
<dbReference type="Gene3D" id="3.20.20.60">
    <property type="entry name" value="Phosphoenolpyruvate-binding domains"/>
    <property type="match status" value="1"/>
</dbReference>
<evidence type="ECO:0000256" key="6">
    <source>
        <dbReference type="ARBA" id="ARBA00016544"/>
    </source>
</evidence>
<dbReference type="PIRSF" id="PIRSF000732">
    <property type="entry name" value="PTS_enzyme_I"/>
    <property type="match status" value="1"/>
</dbReference>
<dbReference type="SUPFAM" id="SSF52009">
    <property type="entry name" value="Phosphohistidine domain"/>
    <property type="match status" value="1"/>
</dbReference>
<organism evidence="20 21">
    <name type="scientific">Shewanella nanhaiensis</name>
    <dbReference type="NCBI Taxonomy" id="2864872"/>
    <lineage>
        <taxon>Bacteria</taxon>
        <taxon>Pseudomonadati</taxon>
        <taxon>Pseudomonadota</taxon>
        <taxon>Gammaproteobacteria</taxon>
        <taxon>Alteromonadales</taxon>
        <taxon>Shewanellaceae</taxon>
        <taxon>Shewanella</taxon>
    </lineage>
</organism>
<dbReference type="PANTHER" id="PTHR46244:SF6">
    <property type="entry name" value="PHOSPHOENOLPYRUVATE-PROTEIN PHOSPHOTRANSFERASE"/>
    <property type="match status" value="1"/>
</dbReference>
<evidence type="ECO:0000256" key="11">
    <source>
        <dbReference type="ARBA" id="ARBA00022683"/>
    </source>
</evidence>
<dbReference type="InterPro" id="IPR015813">
    <property type="entry name" value="Pyrv/PenolPyrv_kinase-like_dom"/>
</dbReference>
<dbReference type="Pfam" id="PF02896">
    <property type="entry name" value="PEP-utilizers_C"/>
    <property type="match status" value="1"/>
</dbReference>
<evidence type="ECO:0000256" key="15">
    <source>
        <dbReference type="ARBA" id="ARBA00033235"/>
    </source>
</evidence>
<dbReference type="Pfam" id="PF05524">
    <property type="entry name" value="PEP-utilisers_N"/>
    <property type="match status" value="1"/>
</dbReference>
<dbReference type="InterPro" id="IPR006318">
    <property type="entry name" value="PTS_EI-like"/>
</dbReference>
<dbReference type="InterPro" id="IPR036637">
    <property type="entry name" value="Phosphohistidine_dom_sf"/>
</dbReference>
<evidence type="ECO:0000256" key="14">
    <source>
        <dbReference type="ARBA" id="ARBA00022842"/>
    </source>
</evidence>
<evidence type="ECO:0000256" key="9">
    <source>
        <dbReference type="ARBA" id="ARBA00022597"/>
    </source>
</evidence>
<keyword evidence="14 16" id="KW-0460">Magnesium</keyword>
<evidence type="ECO:0000256" key="5">
    <source>
        <dbReference type="ARBA" id="ARBA00012232"/>
    </source>
</evidence>
<comment type="subcellular location">
    <subcellularLocation>
        <location evidence="3 16">Cytoplasm</location>
    </subcellularLocation>
</comment>